<dbReference type="EMBL" id="JACGWM010000005">
    <property type="protein sequence ID" value="KAL0373220.1"/>
    <property type="molecule type" value="Genomic_DNA"/>
</dbReference>
<name>A0AAW2QYV9_9LAMI</name>
<dbReference type="PANTHER" id="PTHR10775:SF182">
    <property type="entry name" value="TRANSPOSON, EN_SPM-LIKE, TRANSPOSASE-ASSOCIATED DOMAIN PROTEIN-RELATED"/>
    <property type="match status" value="1"/>
</dbReference>
<dbReference type="PANTHER" id="PTHR10775">
    <property type="entry name" value="OS08G0208400 PROTEIN"/>
    <property type="match status" value="1"/>
</dbReference>
<reference evidence="1" key="2">
    <citation type="journal article" date="2024" name="Plant">
        <title>Genomic evolution and insights into agronomic trait innovations of Sesamum species.</title>
        <authorList>
            <person name="Miao H."/>
            <person name="Wang L."/>
            <person name="Qu L."/>
            <person name="Liu H."/>
            <person name="Sun Y."/>
            <person name="Le M."/>
            <person name="Wang Q."/>
            <person name="Wei S."/>
            <person name="Zheng Y."/>
            <person name="Lin W."/>
            <person name="Duan Y."/>
            <person name="Cao H."/>
            <person name="Xiong S."/>
            <person name="Wang X."/>
            <person name="Wei L."/>
            <person name="Li C."/>
            <person name="Ma Q."/>
            <person name="Ju M."/>
            <person name="Zhao R."/>
            <person name="Li G."/>
            <person name="Mu C."/>
            <person name="Tian Q."/>
            <person name="Mei H."/>
            <person name="Zhang T."/>
            <person name="Gao T."/>
            <person name="Zhang H."/>
        </authorList>
    </citation>
    <scope>NUCLEOTIDE SEQUENCE</scope>
    <source>
        <strain evidence="1">KEN8</strain>
    </source>
</reference>
<accession>A0AAW2QYV9</accession>
<dbReference type="AlphaFoldDB" id="A0AAW2QYV9"/>
<reference evidence="1" key="1">
    <citation type="submission" date="2020-06" db="EMBL/GenBank/DDBJ databases">
        <authorList>
            <person name="Li T."/>
            <person name="Hu X."/>
            <person name="Zhang T."/>
            <person name="Song X."/>
            <person name="Zhang H."/>
            <person name="Dai N."/>
            <person name="Sheng W."/>
            <person name="Hou X."/>
            <person name="Wei L."/>
        </authorList>
    </citation>
    <scope>NUCLEOTIDE SEQUENCE</scope>
    <source>
        <strain evidence="1">KEN8</strain>
        <tissue evidence="1">Leaf</tissue>
    </source>
</reference>
<sequence length="432" mass="50198">YYDDRPALVSVETPVAPNMATHWGDVEQMNWDLRMVYDAVGLHFFLVHPNPQPVGACSFVPTYEKIHTCKNGCMLYWKDNIRLEYCKFCGDPRYKPTRDRNPQCKKSPFSVLRYLPLIPQPQRLYASPTTAEHMTWRACYQIEEGSMCHPSDAEAWRHFDQSYLDFTVEPHNVTLTLCTNGFAPHRSHGRIYSCWPVILTPYNLPPGMCMKPEYLFLMLVIPGPSSPKRRIDVYLEPLIEELLQLWHVGVLTHDHATNQAFMMRATLMWTVNYLSAYGMASGWSTTVEEPLTYPPGYGNVHKWIKKSIFLDLLYWNTHLIRHNLDVMHIEKNVFDNIFNTVMDIEGKTKDNLNAHKDLKNICNGPELEVDERRPNATPKVAYTLTKEQKKKICEWVRGLRFPDGYSSNVARYVDIANLRLHGMKNHDCHVFV</sequence>
<dbReference type="Pfam" id="PF02992">
    <property type="entry name" value="Transposase_21"/>
    <property type="match status" value="1"/>
</dbReference>
<proteinExistence type="predicted"/>
<organism evidence="1">
    <name type="scientific">Sesamum calycinum</name>
    <dbReference type="NCBI Taxonomy" id="2727403"/>
    <lineage>
        <taxon>Eukaryota</taxon>
        <taxon>Viridiplantae</taxon>
        <taxon>Streptophyta</taxon>
        <taxon>Embryophyta</taxon>
        <taxon>Tracheophyta</taxon>
        <taxon>Spermatophyta</taxon>
        <taxon>Magnoliopsida</taxon>
        <taxon>eudicotyledons</taxon>
        <taxon>Gunneridae</taxon>
        <taxon>Pentapetalae</taxon>
        <taxon>asterids</taxon>
        <taxon>lamiids</taxon>
        <taxon>Lamiales</taxon>
        <taxon>Pedaliaceae</taxon>
        <taxon>Sesamum</taxon>
    </lineage>
</organism>
<evidence type="ECO:0000313" key="1">
    <source>
        <dbReference type="EMBL" id="KAL0373220.1"/>
    </source>
</evidence>
<comment type="caution">
    <text evidence="1">The sequence shown here is derived from an EMBL/GenBank/DDBJ whole genome shotgun (WGS) entry which is preliminary data.</text>
</comment>
<feature type="non-terminal residue" evidence="1">
    <location>
        <position position="1"/>
    </location>
</feature>
<protein>
    <submittedName>
        <fullName evidence="1">Uncharacterized protein</fullName>
    </submittedName>
</protein>
<dbReference type="InterPro" id="IPR004242">
    <property type="entry name" value="Transposase_21"/>
</dbReference>
<gene>
    <name evidence="1" type="ORF">Scaly_1003600</name>
</gene>